<comment type="cofactor">
    <cofactor evidence="1">
        <name>heme</name>
        <dbReference type="ChEBI" id="CHEBI:30413"/>
    </cofactor>
</comment>
<comment type="similarity">
    <text evidence="2">Belongs to the cytochrome P450 family.</text>
</comment>
<keyword evidence="7" id="KW-0503">Monooxygenase</keyword>
<accession>A0A8H2WXQ5</accession>
<keyword evidence="3" id="KW-0349">Heme</keyword>
<keyword evidence="4" id="KW-0479">Metal-binding</keyword>
<gene>
    <name evidence="8" type="ORF">RDB_LOCUS68090</name>
</gene>
<evidence type="ECO:0000313" key="9">
    <source>
        <dbReference type="Proteomes" id="UP000663846"/>
    </source>
</evidence>
<evidence type="ECO:0000256" key="4">
    <source>
        <dbReference type="ARBA" id="ARBA00022723"/>
    </source>
</evidence>
<evidence type="ECO:0000256" key="2">
    <source>
        <dbReference type="ARBA" id="ARBA00010617"/>
    </source>
</evidence>
<dbReference type="GO" id="GO:0016705">
    <property type="term" value="F:oxidoreductase activity, acting on paired donors, with incorporation or reduction of molecular oxygen"/>
    <property type="evidence" value="ECO:0007669"/>
    <property type="project" value="InterPro"/>
</dbReference>
<sequence length="149" mass="16820">MRFKAMAWEWSTLPYYMVEELYQWVRRQMIRQRQSYSIALSNILESIEGGEQGEDIAKWTAGSMYNTGPHTIVSTLSNFILAMIQYPASCAREFVFGIGRRICPGNTVADGTVFLVTANLVAAMEVKRTFDRDGHKVEPEVMRTGGLVG</sequence>
<dbReference type="Gene3D" id="1.10.630.10">
    <property type="entry name" value="Cytochrome P450"/>
    <property type="match status" value="1"/>
</dbReference>
<comment type="caution">
    <text evidence="8">The sequence shown here is derived from an EMBL/GenBank/DDBJ whole genome shotgun (WGS) entry which is preliminary data.</text>
</comment>
<dbReference type="GO" id="GO:0004497">
    <property type="term" value="F:monooxygenase activity"/>
    <property type="evidence" value="ECO:0007669"/>
    <property type="project" value="UniProtKB-KW"/>
</dbReference>
<evidence type="ECO:0000256" key="6">
    <source>
        <dbReference type="ARBA" id="ARBA00023004"/>
    </source>
</evidence>
<dbReference type="SUPFAM" id="SSF48264">
    <property type="entry name" value="Cytochrome P450"/>
    <property type="match status" value="1"/>
</dbReference>
<dbReference type="AlphaFoldDB" id="A0A8H2WXQ5"/>
<evidence type="ECO:0000313" key="8">
    <source>
        <dbReference type="EMBL" id="CAE6410958.1"/>
    </source>
</evidence>
<keyword evidence="5" id="KW-0560">Oxidoreductase</keyword>
<dbReference type="InterPro" id="IPR017972">
    <property type="entry name" value="Cyt_P450_CS"/>
</dbReference>
<name>A0A8H2WXQ5_9AGAM</name>
<evidence type="ECO:0000256" key="7">
    <source>
        <dbReference type="ARBA" id="ARBA00023033"/>
    </source>
</evidence>
<evidence type="ECO:0000256" key="3">
    <source>
        <dbReference type="ARBA" id="ARBA00022617"/>
    </source>
</evidence>
<dbReference type="Proteomes" id="UP000663846">
    <property type="component" value="Unassembled WGS sequence"/>
</dbReference>
<dbReference type="GO" id="GO:0020037">
    <property type="term" value="F:heme binding"/>
    <property type="evidence" value="ECO:0007669"/>
    <property type="project" value="InterPro"/>
</dbReference>
<evidence type="ECO:0000256" key="1">
    <source>
        <dbReference type="ARBA" id="ARBA00001971"/>
    </source>
</evidence>
<dbReference type="PANTHER" id="PTHR46300:SF7">
    <property type="entry name" value="P450, PUTATIVE (EUROFUNG)-RELATED"/>
    <property type="match status" value="1"/>
</dbReference>
<dbReference type="PROSITE" id="PS00086">
    <property type="entry name" value="CYTOCHROME_P450"/>
    <property type="match status" value="1"/>
</dbReference>
<organism evidence="8 9">
    <name type="scientific">Rhizoctonia solani</name>
    <dbReference type="NCBI Taxonomy" id="456999"/>
    <lineage>
        <taxon>Eukaryota</taxon>
        <taxon>Fungi</taxon>
        <taxon>Dikarya</taxon>
        <taxon>Basidiomycota</taxon>
        <taxon>Agaricomycotina</taxon>
        <taxon>Agaricomycetes</taxon>
        <taxon>Cantharellales</taxon>
        <taxon>Ceratobasidiaceae</taxon>
        <taxon>Rhizoctonia</taxon>
    </lineage>
</organism>
<dbReference type="EMBL" id="CAJMWS010000312">
    <property type="protein sequence ID" value="CAE6410958.1"/>
    <property type="molecule type" value="Genomic_DNA"/>
</dbReference>
<keyword evidence="6" id="KW-0408">Iron</keyword>
<dbReference type="GO" id="GO:0005506">
    <property type="term" value="F:iron ion binding"/>
    <property type="evidence" value="ECO:0007669"/>
    <property type="project" value="InterPro"/>
</dbReference>
<evidence type="ECO:0000256" key="5">
    <source>
        <dbReference type="ARBA" id="ARBA00023002"/>
    </source>
</evidence>
<dbReference type="InterPro" id="IPR050364">
    <property type="entry name" value="Cytochrome_P450_fung"/>
</dbReference>
<protein>
    <submittedName>
        <fullName evidence="8">Uncharacterized protein</fullName>
    </submittedName>
</protein>
<reference evidence="8" key="1">
    <citation type="submission" date="2021-01" db="EMBL/GenBank/DDBJ databases">
        <authorList>
            <person name="Kaushik A."/>
        </authorList>
    </citation>
    <scope>NUCLEOTIDE SEQUENCE</scope>
    <source>
        <strain evidence="8">AG1-1C</strain>
    </source>
</reference>
<dbReference type="InterPro" id="IPR036396">
    <property type="entry name" value="Cyt_P450_sf"/>
</dbReference>
<dbReference type="PANTHER" id="PTHR46300">
    <property type="entry name" value="P450, PUTATIVE (EUROFUNG)-RELATED-RELATED"/>
    <property type="match status" value="1"/>
</dbReference>
<proteinExistence type="inferred from homology"/>